<keyword evidence="4" id="KW-1185">Reference proteome</keyword>
<protein>
    <recommendedName>
        <fullName evidence="2">Protein-glutamine gamma-glutamyltransferase-like C-terminal domain-containing protein</fullName>
    </recommendedName>
</protein>
<evidence type="ECO:0000259" key="2">
    <source>
        <dbReference type="Pfam" id="PF13559"/>
    </source>
</evidence>
<dbReference type="Pfam" id="PF13559">
    <property type="entry name" value="DUF4129"/>
    <property type="match status" value="1"/>
</dbReference>
<sequence length="198" mass="22569">MSRWWTESVAALGDVIPLPLAALLLVLIAGLVAAGWYWWPAWVPRRRPAWLRWPRLRMPRLRWPRFRWPSWSWRRRESAPDTATGKAPAGPDELPDMPAAAFVSLADRLASQGRYAEAVRERLRAMVRELVDRRVVEHRPGWTVTELAGAAGRARPAVDEPLRAAGGVFSDLWYGQLPATSQHDARMRELADQLRRAL</sequence>
<keyword evidence="1" id="KW-1133">Transmembrane helix</keyword>
<comment type="caution">
    <text evidence="3">The sequence shown here is derived from an EMBL/GenBank/DDBJ whole genome shotgun (WGS) entry which is preliminary data.</text>
</comment>
<dbReference type="RefSeq" id="WP_281892940.1">
    <property type="nucleotide sequence ID" value="NZ_BSDI01000004.1"/>
</dbReference>
<dbReference type="Proteomes" id="UP001144280">
    <property type="component" value="Unassembled WGS sequence"/>
</dbReference>
<evidence type="ECO:0000313" key="3">
    <source>
        <dbReference type="EMBL" id="GLH95868.1"/>
    </source>
</evidence>
<keyword evidence="1" id="KW-0472">Membrane</keyword>
<evidence type="ECO:0000313" key="4">
    <source>
        <dbReference type="Proteomes" id="UP001144280"/>
    </source>
</evidence>
<feature type="transmembrane region" description="Helical" evidence="1">
    <location>
        <begin position="20"/>
        <end position="39"/>
    </location>
</feature>
<dbReference type="InterPro" id="IPR025403">
    <property type="entry name" value="TgpA-like_C"/>
</dbReference>
<proteinExistence type="predicted"/>
<gene>
    <name evidence="3" type="ORF">Pa4123_11400</name>
</gene>
<feature type="domain" description="Protein-glutamine gamma-glutamyltransferase-like C-terminal" evidence="2">
    <location>
        <begin position="123"/>
        <end position="191"/>
    </location>
</feature>
<name>A0ABQ5QN74_9ACTN</name>
<evidence type="ECO:0000256" key="1">
    <source>
        <dbReference type="SAM" id="Phobius"/>
    </source>
</evidence>
<reference evidence="3" key="1">
    <citation type="submission" date="2022-12" db="EMBL/GenBank/DDBJ databases">
        <title>New Phytohabitans aurantiacus sp. RD004123 nov., an actinomycete isolated from soil.</title>
        <authorList>
            <person name="Triningsih D.W."/>
            <person name="Harunari E."/>
            <person name="Igarashi Y."/>
        </authorList>
    </citation>
    <scope>NUCLEOTIDE SEQUENCE</scope>
    <source>
        <strain evidence="3">RD004123</strain>
    </source>
</reference>
<organism evidence="3 4">
    <name type="scientific">Phytohabitans aurantiacus</name>
    <dbReference type="NCBI Taxonomy" id="3016789"/>
    <lineage>
        <taxon>Bacteria</taxon>
        <taxon>Bacillati</taxon>
        <taxon>Actinomycetota</taxon>
        <taxon>Actinomycetes</taxon>
        <taxon>Micromonosporales</taxon>
        <taxon>Micromonosporaceae</taxon>
    </lineage>
</organism>
<dbReference type="EMBL" id="BSDI01000004">
    <property type="protein sequence ID" value="GLH95868.1"/>
    <property type="molecule type" value="Genomic_DNA"/>
</dbReference>
<keyword evidence="1" id="KW-0812">Transmembrane</keyword>
<accession>A0ABQ5QN74</accession>